<sequence>MRLFFEIYALFWILLDGKCYKLMLDCNKTYDLMNGLESIAWPDICRRNNAIMNCKYVRVYPLQQKSTEMSITCVNEDVCNQTGYSDLCYYMVIDSDGVVYHTCTCCGQLCGEEIQQPRSQDIRTMLAKVNSFWIVSDISAWNIIFMLIIIFANLCIFITIFDDLTCLCIFIWAYLAKLRDFHLKLPRLRKLKQMAQFLDKHKLSAYYAPRNVFIFMETHSRSFLNARRAQEARYLACLRRDYQNIQTQAKNILHVHYLIKKIAAAHSVRIRLDDLRSMDPGLSTQETRSSNGS</sequence>
<dbReference type="OMA" id="CTCCGQL"/>
<reference evidence="3" key="2">
    <citation type="submission" date="2012-12" db="EMBL/GenBank/DDBJ databases">
        <authorList>
            <consortium name="WormBase Consortium"/>
            <person name="Ghedin E."/>
            <person name="Paulini M."/>
        </authorList>
    </citation>
    <scope>NUCLEOTIDE SEQUENCE</scope>
    <source>
        <strain evidence="3">FR3</strain>
    </source>
</reference>
<gene>
    <name evidence="3" type="primary">Bm8987</name>
    <name evidence="3" type="ORF">BM_Bm8987</name>
</gene>
<evidence type="ECO:0000256" key="2">
    <source>
        <dbReference type="SAM" id="SignalP"/>
    </source>
</evidence>
<dbReference type="EMBL" id="LN856805">
    <property type="protein sequence ID" value="CDQ03502.1"/>
    <property type="molecule type" value="Genomic_DNA"/>
</dbReference>
<evidence type="ECO:0000256" key="1">
    <source>
        <dbReference type="SAM" id="Phobius"/>
    </source>
</evidence>
<keyword evidence="1" id="KW-1133">Transmembrane helix</keyword>
<reference evidence="3" key="1">
    <citation type="journal article" date="2007" name="Science">
        <title>Draft genome of the filarial nematode parasite Brugia malayi.</title>
        <authorList>
            <person name="Ghedin E."/>
            <person name="Wang S."/>
            <person name="Spiro D."/>
            <person name="Caler E."/>
            <person name="Zhao Q."/>
            <person name="Crabtree J."/>
            <person name="Allen J.E."/>
            <person name="Delcher A.L."/>
            <person name="Guiliano D.B."/>
            <person name="Miranda-Saavedra D."/>
            <person name="Angiuoli S.V."/>
            <person name="Creasy T."/>
            <person name="Amedeo P."/>
            <person name="Haas B."/>
            <person name="El-Sayed N.M."/>
            <person name="Wortman J.R."/>
            <person name="Feldblyum T."/>
            <person name="Tallon L."/>
            <person name="Schatz M."/>
            <person name="Shumway M."/>
            <person name="Koo H."/>
            <person name="Salzberg S.L."/>
            <person name="Schobel S."/>
            <person name="Pertea M."/>
            <person name="Pop M."/>
            <person name="White O."/>
            <person name="Barton G.J."/>
            <person name="Carlow C.K."/>
            <person name="Crawford M.J."/>
            <person name="Daub J."/>
            <person name="Dimmic M.W."/>
            <person name="Estes C.F."/>
            <person name="Foster J.M."/>
            <person name="Ganatra M."/>
            <person name="Gregory W.F."/>
            <person name="Johnson N.M."/>
            <person name="Jin J."/>
            <person name="Komuniecki R."/>
            <person name="Korf I."/>
            <person name="Kumar S."/>
            <person name="Laney S."/>
            <person name="Li B.W."/>
            <person name="Li W."/>
            <person name="Lindblom T.H."/>
            <person name="Lustigman S."/>
            <person name="Ma D."/>
            <person name="Maina C.V."/>
            <person name="Martin D.M."/>
            <person name="McCarter J.P."/>
            <person name="McReynolds L."/>
            <person name="Mitreva M."/>
            <person name="Nutman T.B."/>
            <person name="Parkinson J."/>
            <person name="Peregrin-Alvarez J.M."/>
            <person name="Poole C."/>
            <person name="Ren Q."/>
            <person name="Saunders L."/>
            <person name="Sluder A.E."/>
            <person name="Smith K."/>
            <person name="Stanke M."/>
            <person name="Unnasch T.R."/>
            <person name="Ware J."/>
            <person name="Wei A.D."/>
            <person name="Weil G."/>
            <person name="Williams D.J."/>
            <person name="Zhang Y."/>
            <person name="Williams S.A."/>
            <person name="Fraser-Liggett C."/>
            <person name="Slatko B."/>
            <person name="Blaxter M.L."/>
            <person name="Scott A.L."/>
        </authorList>
    </citation>
    <scope>NUCLEOTIDE SEQUENCE</scope>
    <source>
        <strain evidence="3">FR3</strain>
    </source>
</reference>
<protein>
    <submittedName>
        <fullName evidence="3">Bm8987</fullName>
    </submittedName>
</protein>
<accession>A0A1I9G6H0</accession>
<name>A0A1I9G6H0_BRUMA</name>
<proteinExistence type="predicted"/>
<keyword evidence="2" id="KW-0732">Signal</keyword>
<evidence type="ECO:0000313" key="3">
    <source>
        <dbReference type="EMBL" id="CDQ03502.1"/>
    </source>
</evidence>
<feature type="signal peptide" evidence="2">
    <location>
        <begin position="1"/>
        <end position="19"/>
    </location>
</feature>
<feature type="transmembrane region" description="Helical" evidence="1">
    <location>
        <begin position="132"/>
        <end position="150"/>
    </location>
</feature>
<organism evidence="3">
    <name type="scientific">Brugia malayi</name>
    <name type="common">Filarial nematode worm</name>
    <dbReference type="NCBI Taxonomy" id="6279"/>
    <lineage>
        <taxon>Eukaryota</taxon>
        <taxon>Metazoa</taxon>
        <taxon>Ecdysozoa</taxon>
        <taxon>Nematoda</taxon>
        <taxon>Chromadorea</taxon>
        <taxon>Rhabditida</taxon>
        <taxon>Spirurina</taxon>
        <taxon>Spiruromorpha</taxon>
        <taxon>Filarioidea</taxon>
        <taxon>Onchocercidae</taxon>
        <taxon>Brugia</taxon>
    </lineage>
</organism>
<dbReference type="AlphaFoldDB" id="A0A1I9G6H0"/>
<feature type="chain" id="PRO_5009328366" evidence="2">
    <location>
        <begin position="20"/>
        <end position="293"/>
    </location>
</feature>
<keyword evidence="1" id="KW-0812">Transmembrane</keyword>
<keyword evidence="1" id="KW-0472">Membrane</keyword>